<keyword evidence="3" id="KW-1185">Reference proteome</keyword>
<accession>A0A0D6L4A9</accession>
<dbReference type="PANTHER" id="PTHR42783">
    <property type="entry name" value="GLUTAMATE SYNTHASE [NADPH] SMALL CHAIN"/>
    <property type="match status" value="1"/>
</dbReference>
<dbReference type="SUPFAM" id="SSF53706">
    <property type="entry name" value="Formate dehydrogenase/DMSO reductase, domains 1-3"/>
    <property type="match status" value="1"/>
</dbReference>
<gene>
    <name evidence="2" type="ORF">ANCCEY_14945</name>
</gene>
<dbReference type="Proteomes" id="UP000054495">
    <property type="component" value="Unassembled WGS sequence"/>
</dbReference>
<dbReference type="PANTHER" id="PTHR42783:SF3">
    <property type="entry name" value="GLUTAMATE SYNTHASE [NADPH] SMALL CHAIN-RELATED"/>
    <property type="match status" value="1"/>
</dbReference>
<name>A0A0D6L4A9_9BILA</name>
<dbReference type="AlphaFoldDB" id="A0A0D6L4A9"/>
<evidence type="ECO:0000256" key="1">
    <source>
        <dbReference type="SAM" id="Coils"/>
    </source>
</evidence>
<organism evidence="2 3">
    <name type="scientific">Ancylostoma ceylanicum</name>
    <dbReference type="NCBI Taxonomy" id="53326"/>
    <lineage>
        <taxon>Eukaryota</taxon>
        <taxon>Metazoa</taxon>
        <taxon>Ecdysozoa</taxon>
        <taxon>Nematoda</taxon>
        <taxon>Chromadorea</taxon>
        <taxon>Rhabditida</taxon>
        <taxon>Rhabditina</taxon>
        <taxon>Rhabditomorpha</taxon>
        <taxon>Strongyloidea</taxon>
        <taxon>Ancylostomatidae</taxon>
        <taxon>Ancylostomatinae</taxon>
        <taxon>Ancylostoma</taxon>
    </lineage>
</organism>
<protein>
    <submittedName>
        <fullName evidence="2">Uncharacterized protein</fullName>
    </submittedName>
</protein>
<dbReference type="EMBL" id="KE126750">
    <property type="protein sequence ID" value="EPB65970.1"/>
    <property type="molecule type" value="Genomic_DNA"/>
</dbReference>
<feature type="coiled-coil region" evidence="1">
    <location>
        <begin position="612"/>
        <end position="639"/>
    </location>
</feature>
<evidence type="ECO:0000313" key="3">
    <source>
        <dbReference type="Proteomes" id="UP000054495"/>
    </source>
</evidence>
<dbReference type="SUPFAM" id="SSF54862">
    <property type="entry name" value="4Fe-4S ferredoxins"/>
    <property type="match status" value="1"/>
</dbReference>
<dbReference type="Gene3D" id="3.30.70.20">
    <property type="match status" value="1"/>
</dbReference>
<sequence>MTVSSYGSILVKTREGRPIFIKGNKDQGINKGVVNAQIIASVLGLYEAARLTDASVDGAVKGLASVDSEIIKAVQSANKVTLFSNTIISPSLYGAIETFAGMRAANKESFGLTIEGGTDGIIPDYDFSKAKTIVSIGADFLNAWLLPTQFSRQFGATRNPDAEWMSKFFMFESVLSITGSNADYRGLIKPSEQANVLAYMLKAFGVSTDVSTTLGESAKKVADLAIAELKKSKAESLVVSGSNNKAIQILTNKLNDALGAYTKTINVNNPVNLFRSEDAKVQKFVSDVIAGKASDVVIFLDANPVYSLPNGEEFGKAISKIKTSVAISQFADETAAKAKYIIPSLHALEAWNDYNPTKAHYAMAQPTIRPLGNNTTSPIESFLVWAGEANRGGKDSKVAYDYIKSNWIEHGFTTQSKYAAPDMFWNMAVHNSTFEDEMPAPTAPTFNASLNVAAQLPKVSGETEVVLYQKAGIGIGTQAANPWLQEMPDPMTKVTWDNYFTMNPVDKAYKYRKTYDQEHGLSLATLTVGGVTMTLPVYPLPGQAAGKLKAKVEGRPVADGDISPACGDSCPVGAITFGDWNDVNSAVRKSSEDSRSYQALEEIGVRPNIYYKVKVRNEKNDLLNTLQSARAKKKEASGESAAHH</sequence>
<keyword evidence="1" id="KW-0175">Coiled coil</keyword>
<dbReference type="Gene3D" id="3.30.2070.10">
    <property type="entry name" value="Formate dehydrogenase/DMSO reductase"/>
    <property type="match status" value="1"/>
</dbReference>
<reference evidence="2 3" key="1">
    <citation type="submission" date="2013-05" db="EMBL/GenBank/DDBJ databases">
        <title>Draft genome of the parasitic nematode Anyclostoma ceylanicum.</title>
        <authorList>
            <person name="Mitreva M."/>
        </authorList>
    </citation>
    <scope>NUCLEOTIDE SEQUENCE [LARGE SCALE GENOMIC DNA]</scope>
</reference>
<evidence type="ECO:0000313" key="2">
    <source>
        <dbReference type="EMBL" id="EPB65970.1"/>
    </source>
</evidence>
<proteinExistence type="predicted"/>
<dbReference type="Gene3D" id="3.40.50.740">
    <property type="match status" value="1"/>
</dbReference>